<keyword evidence="2" id="KW-0812">Transmembrane</keyword>
<name>A0A9J2P0Z2_ASCLU</name>
<keyword evidence="6" id="KW-0732">Signal</keyword>
<dbReference type="WBParaSite" id="ALUE_0000305801-mRNA-1">
    <property type="protein sequence ID" value="ALUE_0000305801-mRNA-1"/>
    <property type="gene ID" value="ALUE_0000305801"/>
</dbReference>
<feature type="chain" id="PRO_5039940003" evidence="6">
    <location>
        <begin position="16"/>
        <end position="615"/>
    </location>
</feature>
<feature type="coiled-coil region" evidence="5">
    <location>
        <begin position="185"/>
        <end position="212"/>
    </location>
</feature>
<evidence type="ECO:0000256" key="6">
    <source>
        <dbReference type="SAM" id="SignalP"/>
    </source>
</evidence>
<keyword evidence="5" id="KW-0175">Coiled coil</keyword>
<feature type="signal peptide" evidence="6">
    <location>
        <begin position="1"/>
        <end position="15"/>
    </location>
</feature>
<evidence type="ECO:0000256" key="3">
    <source>
        <dbReference type="ARBA" id="ARBA00022989"/>
    </source>
</evidence>
<dbReference type="AlphaFoldDB" id="A0A9J2P0Z2"/>
<evidence type="ECO:0000313" key="8">
    <source>
        <dbReference type="WBParaSite" id="ALUE_0000305801-mRNA-1"/>
    </source>
</evidence>
<sequence>MWHLLLLCQIAIISAASLKFEHIKQLQEKDVVGRSRAIVLFSNSSSDGKNLKALDEAAAKLQSTKVACRYVLVESSILSTLNSPEIERVKSLFVDVDELPFLDYVITTVLPANLTANFTFGKRVEHFNLQLNATEIPDTYVKVNAIAEKAFEQYAKIPDIEKLAVAEKLQEEDLAPIYAQFFKITSEAIEKLAELSAQLTKQSNEASKLNKKEKRGIRNRFCARMERIGELSEKAFEQYAKIPDIEKLAVAEKLQEEDLAPIYAQFFKITSEAIEKLAELSAQLTKQSNEASKLNKKEKRGIRNRFCARMERIGNDDDVAHKKSFGAEPIENILSRGSIQFGIIGDDIKWSQKLYDLLLDVTFEWKMDADGNYFIDNGIRKYTVIRIKNSTTSDFYSFKIKGVVRILPRFKTVRKRTRFGVVNIPLNVRRFEWHMRRSELIDSGHHLVISSRQNEALMRKVVEFREWAFKRDATLMLASDTLLAWLTGCDILCNSNSAIDFSFFIEEYYNGFIYDLWRVPFMELKTRLNTVPFHNFIPGNLLKLRAMVLEKVDVHIFFLYHNSTTSWIGGLMEGWNLAYKLEYPLVDRACTAVFLGQLMYVPCNAYQYADVSFIV</sequence>
<comment type="subcellular location">
    <subcellularLocation>
        <location evidence="1">Membrane</location>
        <topology evidence="1">Single-pass membrane protein</topology>
    </subcellularLocation>
</comment>
<keyword evidence="3" id="KW-1133">Transmembrane helix</keyword>
<reference evidence="8" key="1">
    <citation type="submission" date="2023-03" db="UniProtKB">
        <authorList>
            <consortium name="WormBaseParasite"/>
        </authorList>
    </citation>
    <scope>IDENTIFICATION</scope>
</reference>
<dbReference type="PANTHER" id="PTHR15407">
    <property type="entry name" value="FUKUTIN-RELATED"/>
    <property type="match status" value="1"/>
</dbReference>
<keyword evidence="4" id="KW-0472">Membrane</keyword>
<dbReference type="Proteomes" id="UP000036681">
    <property type="component" value="Unplaced"/>
</dbReference>
<accession>A0A9J2P0Z2</accession>
<evidence type="ECO:0000256" key="2">
    <source>
        <dbReference type="ARBA" id="ARBA00022692"/>
    </source>
</evidence>
<feature type="coiled-coil region" evidence="5">
    <location>
        <begin position="270"/>
        <end position="297"/>
    </location>
</feature>
<dbReference type="GO" id="GO:0016020">
    <property type="term" value="C:membrane"/>
    <property type="evidence" value="ECO:0007669"/>
    <property type="project" value="UniProtKB-SubCell"/>
</dbReference>
<dbReference type="InterPro" id="IPR009644">
    <property type="entry name" value="FKTN/MNN4/W02B3.4-1"/>
</dbReference>
<protein>
    <submittedName>
        <fullName evidence="8">Uncharacterized protein</fullName>
    </submittedName>
</protein>
<evidence type="ECO:0000256" key="4">
    <source>
        <dbReference type="ARBA" id="ARBA00023136"/>
    </source>
</evidence>
<evidence type="ECO:0000313" key="7">
    <source>
        <dbReference type="Proteomes" id="UP000036681"/>
    </source>
</evidence>
<evidence type="ECO:0000256" key="1">
    <source>
        <dbReference type="ARBA" id="ARBA00004167"/>
    </source>
</evidence>
<evidence type="ECO:0000256" key="5">
    <source>
        <dbReference type="SAM" id="Coils"/>
    </source>
</evidence>
<proteinExistence type="predicted"/>
<organism evidence="7 8">
    <name type="scientific">Ascaris lumbricoides</name>
    <name type="common">Giant roundworm</name>
    <dbReference type="NCBI Taxonomy" id="6252"/>
    <lineage>
        <taxon>Eukaryota</taxon>
        <taxon>Metazoa</taxon>
        <taxon>Ecdysozoa</taxon>
        <taxon>Nematoda</taxon>
        <taxon>Chromadorea</taxon>
        <taxon>Rhabditida</taxon>
        <taxon>Spirurina</taxon>
        <taxon>Ascaridomorpha</taxon>
        <taxon>Ascaridoidea</taxon>
        <taxon>Ascarididae</taxon>
        <taxon>Ascaris</taxon>
    </lineage>
</organism>
<keyword evidence="7" id="KW-1185">Reference proteome</keyword>
<dbReference type="PANTHER" id="PTHR15407:SF28">
    <property type="entry name" value="RIBITOL-5-PHOSPHATE TRANSFERASE FKTN"/>
    <property type="match status" value="1"/>
</dbReference>